<dbReference type="InParanoid" id="A0A067P4H7"/>
<keyword evidence="2" id="KW-1185">Reference proteome</keyword>
<proteinExistence type="predicted"/>
<reference evidence="2" key="1">
    <citation type="journal article" date="2014" name="Proc. Natl. Acad. Sci. U.S.A.">
        <title>Extensive sampling of basidiomycete genomes demonstrates inadequacy of the white-rot/brown-rot paradigm for wood decay fungi.</title>
        <authorList>
            <person name="Riley R."/>
            <person name="Salamov A.A."/>
            <person name="Brown D.W."/>
            <person name="Nagy L.G."/>
            <person name="Floudas D."/>
            <person name="Held B.W."/>
            <person name="Levasseur A."/>
            <person name="Lombard V."/>
            <person name="Morin E."/>
            <person name="Otillar R."/>
            <person name="Lindquist E.A."/>
            <person name="Sun H."/>
            <person name="LaButti K.M."/>
            <person name="Schmutz J."/>
            <person name="Jabbour D."/>
            <person name="Luo H."/>
            <person name="Baker S.E."/>
            <person name="Pisabarro A.G."/>
            <person name="Walton J.D."/>
            <person name="Blanchette R.A."/>
            <person name="Henrissat B."/>
            <person name="Martin F."/>
            <person name="Cullen D."/>
            <person name="Hibbett D.S."/>
            <person name="Grigoriev I.V."/>
        </authorList>
    </citation>
    <scope>NUCLEOTIDE SEQUENCE [LARGE SCALE GENOMIC DNA]</scope>
    <source>
        <strain evidence="2">MUCL 33604</strain>
    </source>
</reference>
<evidence type="ECO:0000313" key="2">
    <source>
        <dbReference type="Proteomes" id="UP000027265"/>
    </source>
</evidence>
<organism evidence="1 2">
    <name type="scientific">Jaapia argillacea MUCL 33604</name>
    <dbReference type="NCBI Taxonomy" id="933084"/>
    <lineage>
        <taxon>Eukaryota</taxon>
        <taxon>Fungi</taxon>
        <taxon>Dikarya</taxon>
        <taxon>Basidiomycota</taxon>
        <taxon>Agaricomycotina</taxon>
        <taxon>Agaricomycetes</taxon>
        <taxon>Agaricomycetidae</taxon>
        <taxon>Jaapiales</taxon>
        <taxon>Jaapiaceae</taxon>
        <taxon>Jaapia</taxon>
    </lineage>
</organism>
<gene>
    <name evidence="1" type="ORF">JAAARDRAFT_619043</name>
</gene>
<sequence>MVSDPTIRGRLFRETCILLYSGVYRSPTQLRVRSPPHGLSGCDIVSSPVVGAGKLFFRHIQCTRSQVRTASVLEDIDIELFTFRRRSGPLNEIREMLGGF</sequence>
<dbReference type="AlphaFoldDB" id="A0A067P4H7"/>
<accession>A0A067P4H7</accession>
<dbReference type="EMBL" id="KL197777">
    <property type="protein sequence ID" value="KDQ49674.1"/>
    <property type="molecule type" value="Genomic_DNA"/>
</dbReference>
<protein>
    <submittedName>
        <fullName evidence="1">Uncharacterized protein</fullName>
    </submittedName>
</protein>
<dbReference type="HOGENOM" id="CLU_2306556_0_0_1"/>
<evidence type="ECO:0000313" key="1">
    <source>
        <dbReference type="EMBL" id="KDQ49674.1"/>
    </source>
</evidence>
<name>A0A067P4H7_9AGAM</name>
<dbReference type="Proteomes" id="UP000027265">
    <property type="component" value="Unassembled WGS sequence"/>
</dbReference>